<feature type="transmembrane region" description="Helical" evidence="5">
    <location>
        <begin position="168"/>
        <end position="190"/>
    </location>
</feature>
<feature type="transmembrane region" description="Helical" evidence="5">
    <location>
        <begin position="32"/>
        <end position="50"/>
    </location>
</feature>
<feature type="transmembrane region" description="Helical" evidence="5">
    <location>
        <begin position="62"/>
        <end position="79"/>
    </location>
</feature>
<feature type="transmembrane region" description="Helical" evidence="5">
    <location>
        <begin position="258"/>
        <end position="278"/>
    </location>
</feature>
<dbReference type="PANTHER" id="PTHR22911:SF6">
    <property type="entry name" value="SOLUTE CARRIER FAMILY 35 MEMBER G1"/>
    <property type="match status" value="1"/>
</dbReference>
<feature type="domain" description="EamA" evidence="6">
    <location>
        <begin position="32"/>
        <end position="162"/>
    </location>
</feature>
<dbReference type="Pfam" id="PF00892">
    <property type="entry name" value="EamA"/>
    <property type="match status" value="2"/>
</dbReference>
<evidence type="ECO:0000259" key="6">
    <source>
        <dbReference type="Pfam" id="PF00892"/>
    </source>
</evidence>
<feature type="transmembrane region" description="Helical" evidence="5">
    <location>
        <begin position="284"/>
        <end position="301"/>
    </location>
</feature>
<sequence>MFNFFKITCTCAKVSNNKHYTMPNTNSPITAAAYWMLITLISFSVLAVAVRELTKSLGTAEILFFRSLFGLIIIAFIVYKTGTKQLKTRHFKKHALRNVAHFLGQYGWVTGIAFIPLADVFALEFTTPIWAVIIAAVMLKEKISRARIAALVFGIIGVMVILQPSTHAIHPAALAVLAGAASYALSHTLTKSIAQFDSPVAIIFYMSLIQLPMAFILSITNWVMPNGIMWLWLVTVAACALLAHYCMAKALSLADAMLVIPLDFLRLPLIMLVGLLLYNEQPEWSLLAGASLMLLGNYLNLKYARTTRNS</sequence>
<dbReference type="GO" id="GO:0016020">
    <property type="term" value="C:membrane"/>
    <property type="evidence" value="ECO:0007669"/>
    <property type="project" value="UniProtKB-SubCell"/>
</dbReference>
<comment type="subcellular location">
    <subcellularLocation>
        <location evidence="1">Membrane</location>
        <topology evidence="1">Multi-pass membrane protein</topology>
    </subcellularLocation>
</comment>
<evidence type="ECO:0000256" key="2">
    <source>
        <dbReference type="ARBA" id="ARBA00022692"/>
    </source>
</evidence>
<evidence type="ECO:0000313" key="7">
    <source>
        <dbReference type="EMBL" id="VAW59383.1"/>
    </source>
</evidence>
<feature type="transmembrane region" description="Helical" evidence="5">
    <location>
        <begin position="121"/>
        <end position="139"/>
    </location>
</feature>
<dbReference type="EMBL" id="UOFH01000075">
    <property type="protein sequence ID" value="VAW59383.1"/>
    <property type="molecule type" value="Genomic_DNA"/>
</dbReference>
<reference evidence="7" key="1">
    <citation type="submission" date="2018-06" db="EMBL/GenBank/DDBJ databases">
        <authorList>
            <person name="Zhirakovskaya E."/>
        </authorList>
    </citation>
    <scope>NUCLEOTIDE SEQUENCE</scope>
</reference>
<dbReference type="InterPro" id="IPR000620">
    <property type="entry name" value="EamA_dom"/>
</dbReference>
<keyword evidence="4 5" id="KW-0472">Membrane</keyword>
<dbReference type="AlphaFoldDB" id="A0A3B0X4Q7"/>
<feature type="transmembrane region" description="Helical" evidence="5">
    <location>
        <begin position="202"/>
        <end position="223"/>
    </location>
</feature>
<evidence type="ECO:0000256" key="3">
    <source>
        <dbReference type="ARBA" id="ARBA00022989"/>
    </source>
</evidence>
<evidence type="ECO:0000256" key="5">
    <source>
        <dbReference type="SAM" id="Phobius"/>
    </source>
</evidence>
<protein>
    <recommendedName>
        <fullName evidence="6">EamA domain-containing protein</fullName>
    </recommendedName>
</protein>
<keyword evidence="2 5" id="KW-0812">Transmembrane</keyword>
<name>A0A3B0X4Q7_9ZZZZ</name>
<feature type="transmembrane region" description="Helical" evidence="5">
    <location>
        <begin position="146"/>
        <end position="162"/>
    </location>
</feature>
<keyword evidence="3 5" id="KW-1133">Transmembrane helix</keyword>
<feature type="transmembrane region" description="Helical" evidence="5">
    <location>
        <begin position="229"/>
        <end position="246"/>
    </location>
</feature>
<organism evidence="7">
    <name type="scientific">hydrothermal vent metagenome</name>
    <dbReference type="NCBI Taxonomy" id="652676"/>
    <lineage>
        <taxon>unclassified sequences</taxon>
        <taxon>metagenomes</taxon>
        <taxon>ecological metagenomes</taxon>
    </lineage>
</organism>
<feature type="domain" description="EamA" evidence="6">
    <location>
        <begin position="172"/>
        <end position="300"/>
    </location>
</feature>
<gene>
    <name evidence="7" type="ORF">MNBD_GAMMA08-984</name>
</gene>
<evidence type="ECO:0000256" key="4">
    <source>
        <dbReference type="ARBA" id="ARBA00023136"/>
    </source>
</evidence>
<evidence type="ECO:0000256" key="1">
    <source>
        <dbReference type="ARBA" id="ARBA00004141"/>
    </source>
</evidence>
<dbReference type="SUPFAM" id="SSF103481">
    <property type="entry name" value="Multidrug resistance efflux transporter EmrE"/>
    <property type="match status" value="2"/>
</dbReference>
<proteinExistence type="predicted"/>
<dbReference type="PANTHER" id="PTHR22911">
    <property type="entry name" value="ACYL-MALONYL CONDENSING ENZYME-RELATED"/>
    <property type="match status" value="1"/>
</dbReference>
<accession>A0A3B0X4Q7</accession>
<dbReference type="InterPro" id="IPR037185">
    <property type="entry name" value="EmrE-like"/>
</dbReference>